<dbReference type="EMBL" id="VCDX01000004">
    <property type="protein sequence ID" value="TYL13245.1"/>
    <property type="molecule type" value="Genomic_DNA"/>
</dbReference>
<evidence type="ECO:0000313" key="3">
    <source>
        <dbReference type="EMBL" id="TYL13245.1"/>
    </source>
</evidence>
<protein>
    <submittedName>
        <fullName evidence="2">Uncharacterized protein</fullName>
    </submittedName>
</protein>
<dbReference type="Proteomes" id="UP000094598">
    <property type="component" value="Chromosome"/>
</dbReference>
<gene>
    <name evidence="1" type="ORF">Maut_00009</name>
    <name evidence="2" type="ORF">MOOR_02690</name>
    <name evidence="3" type="ORF">MTAT_15830</name>
</gene>
<evidence type="ECO:0000313" key="4">
    <source>
        <dbReference type="Proteomes" id="UP000094598"/>
    </source>
</evidence>
<evidence type="ECO:0000313" key="1">
    <source>
        <dbReference type="EMBL" id="AOQ22510.1"/>
    </source>
</evidence>
<reference evidence="1 4" key="2">
    <citation type="submission" date="2016-08" db="EMBL/GenBank/DDBJ databases">
        <title>Moorella thermoacetica DSM 103132.</title>
        <authorList>
            <person name="Jendresen C.B."/>
            <person name="Redl S.M."/>
            <person name="Jensen T.O."/>
            <person name="Nielsen A.T."/>
        </authorList>
    </citation>
    <scope>NUCLEOTIDE SEQUENCE [LARGE SCALE GENOMIC DNA]</scope>
    <source>
        <strain evidence="1 4">DSM 103132</strain>
    </source>
</reference>
<evidence type="ECO:0000313" key="2">
    <source>
        <dbReference type="EMBL" id="OIQ10195.1"/>
    </source>
</evidence>
<evidence type="ECO:0000313" key="5">
    <source>
        <dbReference type="Proteomes" id="UP000182743"/>
    </source>
</evidence>
<accession>A0A1D7X6F4</accession>
<dbReference type="KEGG" id="mtho:MOTHE_c00090"/>
<dbReference type="PATRIC" id="fig|1525.10.peg.617"/>
<organism evidence="2 5">
    <name type="scientific">Neomoorella thermoacetica</name>
    <name type="common">Clostridium thermoaceticum</name>
    <dbReference type="NCBI Taxonomy" id="1525"/>
    <lineage>
        <taxon>Bacteria</taxon>
        <taxon>Bacillati</taxon>
        <taxon>Bacillota</taxon>
        <taxon>Clostridia</taxon>
        <taxon>Neomoorellales</taxon>
        <taxon>Neomoorellaceae</taxon>
        <taxon>Neomoorella</taxon>
    </lineage>
</organism>
<dbReference type="EMBL" id="MIHH01000001">
    <property type="protein sequence ID" value="OIQ10195.1"/>
    <property type="molecule type" value="Genomic_DNA"/>
</dbReference>
<sequence>MAAALYAVVANSKASLAGAGEGCFGFLENKFCIGLLEKWFRGKKETALQFKV</sequence>
<reference evidence="3 6" key="3">
    <citation type="submission" date="2019-05" db="EMBL/GenBank/DDBJ databases">
        <title>Genome sequence of Moorella thermoacetica ATCC 33924.</title>
        <authorList>
            <person name="Poehlein A."/>
            <person name="Bengelsdorf F.R."/>
            <person name="Duerre P."/>
            <person name="Daniel R."/>
        </authorList>
    </citation>
    <scope>NUCLEOTIDE SEQUENCE [LARGE SCALE GENOMIC DNA]</scope>
    <source>
        <strain evidence="3 6">ATCC 33924</strain>
    </source>
</reference>
<reference evidence="2 5" key="1">
    <citation type="submission" date="2016-08" db="EMBL/GenBank/DDBJ databases">
        <title>Genome-based comparison of Moorella thermoacetic strains.</title>
        <authorList>
            <person name="Poehlein A."/>
            <person name="Bengelsdorf F.R."/>
            <person name="Esser C."/>
            <person name="Duerre P."/>
            <person name="Daniel R."/>
        </authorList>
    </citation>
    <scope>NUCLEOTIDE SEQUENCE [LARGE SCALE GENOMIC DNA]</scope>
    <source>
        <strain evidence="2 5">DSM 11768</strain>
    </source>
</reference>
<evidence type="ECO:0000313" key="6">
    <source>
        <dbReference type="Proteomes" id="UP000322283"/>
    </source>
</evidence>
<keyword evidence="6" id="KW-1185">Reference proteome</keyword>
<dbReference type="Proteomes" id="UP000182743">
    <property type="component" value="Unassembled WGS sequence"/>
</dbReference>
<proteinExistence type="predicted"/>
<dbReference type="KEGG" id="mthz:MOTHA_c00090"/>
<dbReference type="EMBL" id="CP017019">
    <property type="protein sequence ID" value="AOQ22510.1"/>
    <property type="molecule type" value="Genomic_DNA"/>
</dbReference>
<dbReference type="Proteomes" id="UP000322283">
    <property type="component" value="Unassembled WGS sequence"/>
</dbReference>
<dbReference type="AlphaFoldDB" id="A0A1D7X6F4"/>
<name>A0A1D7X6F4_NEOTH</name>